<comment type="catalytic activity">
    <reaction evidence="9 10">
        <text>(R)-pantoate + NADP(+) = 2-dehydropantoate + NADPH + H(+)</text>
        <dbReference type="Rhea" id="RHEA:16233"/>
        <dbReference type="ChEBI" id="CHEBI:11561"/>
        <dbReference type="ChEBI" id="CHEBI:15378"/>
        <dbReference type="ChEBI" id="CHEBI:15980"/>
        <dbReference type="ChEBI" id="CHEBI:57783"/>
        <dbReference type="ChEBI" id="CHEBI:58349"/>
        <dbReference type="EC" id="1.1.1.169"/>
    </reaction>
</comment>
<dbReference type="InterPro" id="IPR008927">
    <property type="entry name" value="6-PGluconate_DH-like_C_sf"/>
</dbReference>
<name>A0A1M6ICS3_9FLAO</name>
<evidence type="ECO:0000256" key="5">
    <source>
        <dbReference type="ARBA" id="ARBA00019465"/>
    </source>
</evidence>
<dbReference type="InterPro" id="IPR013752">
    <property type="entry name" value="KPA_reductase"/>
</dbReference>
<dbReference type="InterPro" id="IPR036291">
    <property type="entry name" value="NAD(P)-bd_dom_sf"/>
</dbReference>
<dbReference type="FunFam" id="3.40.50.720:FF:000307">
    <property type="entry name" value="2-dehydropantoate 2-reductase"/>
    <property type="match status" value="1"/>
</dbReference>
<evidence type="ECO:0000256" key="6">
    <source>
        <dbReference type="ARBA" id="ARBA00022857"/>
    </source>
</evidence>
<evidence type="ECO:0000256" key="7">
    <source>
        <dbReference type="ARBA" id="ARBA00023002"/>
    </source>
</evidence>
<keyword evidence="10" id="KW-0566">Pantothenate biosynthesis</keyword>
<evidence type="ECO:0000256" key="9">
    <source>
        <dbReference type="ARBA" id="ARBA00048793"/>
    </source>
</evidence>
<dbReference type="Proteomes" id="UP000184432">
    <property type="component" value="Unassembled WGS sequence"/>
</dbReference>
<dbReference type="EMBL" id="FQYP01000007">
    <property type="protein sequence ID" value="SHJ32240.1"/>
    <property type="molecule type" value="Genomic_DNA"/>
</dbReference>
<organism evidence="13 14">
    <name type="scientific">Aquimarina spongiae</name>
    <dbReference type="NCBI Taxonomy" id="570521"/>
    <lineage>
        <taxon>Bacteria</taxon>
        <taxon>Pseudomonadati</taxon>
        <taxon>Bacteroidota</taxon>
        <taxon>Flavobacteriia</taxon>
        <taxon>Flavobacteriales</taxon>
        <taxon>Flavobacteriaceae</taxon>
        <taxon>Aquimarina</taxon>
    </lineage>
</organism>
<evidence type="ECO:0000259" key="11">
    <source>
        <dbReference type="Pfam" id="PF02558"/>
    </source>
</evidence>
<dbReference type="InterPro" id="IPR051402">
    <property type="entry name" value="KPR-Related"/>
</dbReference>
<dbReference type="OrthoDB" id="9796561at2"/>
<reference evidence="14" key="1">
    <citation type="submission" date="2016-11" db="EMBL/GenBank/DDBJ databases">
        <authorList>
            <person name="Varghese N."/>
            <person name="Submissions S."/>
        </authorList>
    </citation>
    <scope>NUCLEOTIDE SEQUENCE [LARGE SCALE GENOMIC DNA]</scope>
    <source>
        <strain evidence="14">DSM 22623</strain>
    </source>
</reference>
<dbReference type="Gene3D" id="1.10.1040.10">
    <property type="entry name" value="N-(1-d-carboxylethyl)-l-norvaline Dehydrogenase, domain 2"/>
    <property type="match status" value="1"/>
</dbReference>
<dbReference type="RefSeq" id="WP_073318369.1">
    <property type="nucleotide sequence ID" value="NZ_FQYP01000007.1"/>
</dbReference>
<dbReference type="Pfam" id="PF08546">
    <property type="entry name" value="ApbA_C"/>
    <property type="match status" value="1"/>
</dbReference>
<evidence type="ECO:0000313" key="13">
    <source>
        <dbReference type="EMBL" id="SHJ32240.1"/>
    </source>
</evidence>
<feature type="domain" description="Ketopantoate reductase C-terminal" evidence="12">
    <location>
        <begin position="178"/>
        <end position="302"/>
    </location>
</feature>
<comment type="similarity">
    <text evidence="3 10">Belongs to the ketopantoate reductase family.</text>
</comment>
<dbReference type="InterPro" id="IPR013332">
    <property type="entry name" value="KPR_N"/>
</dbReference>
<evidence type="ECO:0000256" key="3">
    <source>
        <dbReference type="ARBA" id="ARBA00007870"/>
    </source>
</evidence>
<dbReference type="FunFam" id="1.10.1040.10:FF:000017">
    <property type="entry name" value="2-dehydropantoate 2-reductase"/>
    <property type="match status" value="1"/>
</dbReference>
<evidence type="ECO:0000256" key="4">
    <source>
        <dbReference type="ARBA" id="ARBA00013014"/>
    </source>
</evidence>
<comment type="pathway">
    <text evidence="2 10">Cofactor biosynthesis; (R)-pantothenate biosynthesis; (R)-pantoate from 3-methyl-2-oxobutanoate: step 2/2.</text>
</comment>
<dbReference type="SUPFAM" id="SSF51735">
    <property type="entry name" value="NAD(P)-binding Rossmann-fold domains"/>
    <property type="match status" value="1"/>
</dbReference>
<dbReference type="STRING" id="570521.SAMN04488508_107266"/>
<keyword evidence="6 10" id="KW-0521">NADP</keyword>
<dbReference type="GO" id="GO:0008677">
    <property type="term" value="F:2-dehydropantoate 2-reductase activity"/>
    <property type="evidence" value="ECO:0007669"/>
    <property type="project" value="UniProtKB-EC"/>
</dbReference>
<dbReference type="EC" id="1.1.1.169" evidence="4 10"/>
<evidence type="ECO:0000313" key="14">
    <source>
        <dbReference type="Proteomes" id="UP000184432"/>
    </source>
</evidence>
<dbReference type="AlphaFoldDB" id="A0A1M6ICS3"/>
<keyword evidence="14" id="KW-1185">Reference proteome</keyword>
<dbReference type="UniPathway" id="UPA00028">
    <property type="reaction ID" value="UER00004"/>
</dbReference>
<proteinExistence type="inferred from homology"/>
<dbReference type="GO" id="GO:0015940">
    <property type="term" value="P:pantothenate biosynthetic process"/>
    <property type="evidence" value="ECO:0007669"/>
    <property type="project" value="UniProtKB-UniPathway"/>
</dbReference>
<dbReference type="PANTHER" id="PTHR21708">
    <property type="entry name" value="PROBABLE 2-DEHYDROPANTOATE 2-REDUCTASE"/>
    <property type="match status" value="1"/>
</dbReference>
<comment type="function">
    <text evidence="1 10">Catalyzes the NADPH-dependent reduction of ketopantoate into pantoic acid.</text>
</comment>
<dbReference type="NCBIfam" id="TIGR00745">
    <property type="entry name" value="apbA_panE"/>
    <property type="match status" value="1"/>
</dbReference>
<evidence type="ECO:0000256" key="2">
    <source>
        <dbReference type="ARBA" id="ARBA00004994"/>
    </source>
</evidence>
<accession>A0A1M6ICS3</accession>
<dbReference type="InterPro" id="IPR013328">
    <property type="entry name" value="6PGD_dom2"/>
</dbReference>
<evidence type="ECO:0000256" key="8">
    <source>
        <dbReference type="ARBA" id="ARBA00032024"/>
    </source>
</evidence>
<dbReference type="Pfam" id="PF02558">
    <property type="entry name" value="ApbA"/>
    <property type="match status" value="1"/>
</dbReference>
<dbReference type="InterPro" id="IPR003710">
    <property type="entry name" value="ApbA"/>
</dbReference>
<dbReference type="GO" id="GO:0005737">
    <property type="term" value="C:cytoplasm"/>
    <property type="evidence" value="ECO:0007669"/>
    <property type="project" value="TreeGrafter"/>
</dbReference>
<protein>
    <recommendedName>
        <fullName evidence="5 10">2-dehydropantoate 2-reductase</fullName>
        <ecNumber evidence="4 10">1.1.1.169</ecNumber>
    </recommendedName>
    <alternativeName>
        <fullName evidence="8 10">Ketopantoate reductase</fullName>
    </alternativeName>
</protein>
<evidence type="ECO:0000256" key="1">
    <source>
        <dbReference type="ARBA" id="ARBA00002919"/>
    </source>
</evidence>
<dbReference type="PANTHER" id="PTHR21708:SF26">
    <property type="entry name" value="2-DEHYDROPANTOATE 2-REDUCTASE"/>
    <property type="match status" value="1"/>
</dbReference>
<feature type="domain" description="Ketopantoate reductase N-terminal" evidence="11">
    <location>
        <begin position="4"/>
        <end position="152"/>
    </location>
</feature>
<gene>
    <name evidence="13" type="ORF">SAMN04488508_107266</name>
</gene>
<keyword evidence="7 10" id="KW-0560">Oxidoreductase</keyword>
<dbReference type="Gene3D" id="3.40.50.720">
    <property type="entry name" value="NAD(P)-binding Rossmann-like Domain"/>
    <property type="match status" value="1"/>
</dbReference>
<dbReference type="SUPFAM" id="SSF48179">
    <property type="entry name" value="6-phosphogluconate dehydrogenase C-terminal domain-like"/>
    <property type="match status" value="1"/>
</dbReference>
<sequence length="307" mass="33697">MHTVIIGVGGVGGYFGGKISNSNQKVTLVARGQHLEAIQNNGLQVKSIQGDFVTHPYMVTDDIGEVEKADLILICTKSWQVIAAAKMVIPLLKEGTVVMPLQNGADNIEKLLSVLPPKHVVGGLCKIYSKIEDYGVISHFGHDPEVVFGEIDKNKTERIQKIKQLFDTAGFRNTISEDIYVDIWSKFMFIATVSGLGALTRITIGEMYENIGTKSILEQTATEIFKVGMAKGVQLPDDLVSRIMSFIGKQPYDSTASTQRDILEGRPSELDNFNGFIVKEGEKLGIETPVNSFIYSCLQPIEAKARS</sequence>
<evidence type="ECO:0000259" key="12">
    <source>
        <dbReference type="Pfam" id="PF08546"/>
    </source>
</evidence>
<evidence type="ECO:0000256" key="10">
    <source>
        <dbReference type="RuleBase" id="RU362068"/>
    </source>
</evidence>